<dbReference type="Proteomes" id="UP000005239">
    <property type="component" value="Unassembled WGS sequence"/>
</dbReference>
<protein>
    <submittedName>
        <fullName evidence="1">Uncharacterized protein</fullName>
    </submittedName>
</protein>
<keyword evidence="2" id="KW-1185">Reference proteome</keyword>
<name>A0A2A6BQH3_PRIPA</name>
<evidence type="ECO:0000313" key="2">
    <source>
        <dbReference type="Proteomes" id="UP000005239"/>
    </source>
</evidence>
<proteinExistence type="predicted"/>
<dbReference type="AlphaFoldDB" id="A0A2A6BQH3"/>
<evidence type="ECO:0000313" key="1">
    <source>
        <dbReference type="EnsemblMetazoa" id="PPA36885.1"/>
    </source>
</evidence>
<accession>A0A8R1YSJ6</accession>
<sequence length="369" mass="42715">MPAWTAALPLVLPLLSEVVKCVGDKRVENAEKRREILEAEAKKMQTNLDSYRRLHEQIVKEKEEVVSKHKETEMQTASKEERERMRLAYREQIKTREDALNKARLEARREREAERVSQGLVLLNSLPLFSQKAFVIRQREMAIYERNLHDCMLKQEKHHVEVIRLLLEKHSAKVEQLQERIVEQQKEHGVVVQGMHEQRLEDEKTNRGREAALIVAHYEEIRHVSLADDIHAVRTNFSLVERKHAQLIEDIRTAIDNSQEINTGLVKRTMSDLDTSLAQLSSAEDSLLSALDKASSVPLTARKEIREFIKALATRRQEYSECARLVSGDLIRRPNDVLPVKVVEEVERLFAQLSADVKNIPMLELKQIL</sequence>
<organism evidence="1 2">
    <name type="scientific">Pristionchus pacificus</name>
    <name type="common">Parasitic nematode worm</name>
    <dbReference type="NCBI Taxonomy" id="54126"/>
    <lineage>
        <taxon>Eukaryota</taxon>
        <taxon>Metazoa</taxon>
        <taxon>Ecdysozoa</taxon>
        <taxon>Nematoda</taxon>
        <taxon>Chromadorea</taxon>
        <taxon>Rhabditida</taxon>
        <taxon>Rhabditina</taxon>
        <taxon>Diplogasteromorpha</taxon>
        <taxon>Diplogasteroidea</taxon>
        <taxon>Neodiplogasteridae</taxon>
        <taxon>Pristionchus</taxon>
    </lineage>
</organism>
<dbReference type="EnsemblMetazoa" id="PPA36885.1">
    <property type="protein sequence ID" value="PPA36885.1"/>
    <property type="gene ID" value="WBGene00275254"/>
</dbReference>
<accession>A0A2A6BQH3</accession>
<reference evidence="2" key="1">
    <citation type="journal article" date="2008" name="Nat. Genet.">
        <title>The Pristionchus pacificus genome provides a unique perspective on nematode lifestyle and parasitism.</title>
        <authorList>
            <person name="Dieterich C."/>
            <person name="Clifton S.W."/>
            <person name="Schuster L.N."/>
            <person name="Chinwalla A."/>
            <person name="Delehaunty K."/>
            <person name="Dinkelacker I."/>
            <person name="Fulton L."/>
            <person name="Fulton R."/>
            <person name="Godfrey J."/>
            <person name="Minx P."/>
            <person name="Mitreva M."/>
            <person name="Roeseler W."/>
            <person name="Tian H."/>
            <person name="Witte H."/>
            <person name="Yang S.P."/>
            <person name="Wilson R.K."/>
            <person name="Sommer R.J."/>
        </authorList>
    </citation>
    <scope>NUCLEOTIDE SEQUENCE [LARGE SCALE GENOMIC DNA]</scope>
    <source>
        <strain evidence="2">PS312</strain>
    </source>
</reference>
<reference evidence="1" key="2">
    <citation type="submission" date="2022-06" db="UniProtKB">
        <authorList>
            <consortium name="EnsemblMetazoa"/>
        </authorList>
    </citation>
    <scope>IDENTIFICATION</scope>
    <source>
        <strain evidence="1">PS312</strain>
    </source>
</reference>
<gene>
    <name evidence="1" type="primary">WBGene00275254</name>
</gene>